<evidence type="ECO:0000313" key="2">
    <source>
        <dbReference type="Proteomes" id="UP000033647"/>
    </source>
</evidence>
<comment type="caution">
    <text evidence="1">The sequence shown here is derived from an EMBL/GenBank/DDBJ whole genome shotgun (WGS) entry which is preliminary data.</text>
</comment>
<dbReference type="EMBL" id="LAFY01000521">
    <property type="protein sequence ID" value="KJX97216.1"/>
    <property type="molecule type" value="Genomic_DNA"/>
</dbReference>
<dbReference type="OrthoDB" id="10005898at2759"/>
<accession>A0A0F4GIK6</accession>
<dbReference type="PANTHER" id="PTHR12652:SF25">
    <property type="entry name" value="MICROBODY (PEROXISOME) PROLIFERATION PROTEIN PEROXIN 11C (EUROFUNG)"/>
    <property type="match status" value="1"/>
</dbReference>
<dbReference type="STRING" id="1047168.A0A0F4GIK6"/>
<gene>
    <name evidence="1" type="ORF">TI39_contig529g00001</name>
</gene>
<name>A0A0F4GIK6_9PEZI</name>
<reference evidence="1 2" key="1">
    <citation type="submission" date="2015-03" db="EMBL/GenBank/DDBJ databases">
        <title>RNA-seq based gene annotation and comparative genomics of four Zymoseptoria species reveal species-specific pathogenicity related genes and transposable element activity.</title>
        <authorList>
            <person name="Grandaubert J."/>
            <person name="Bhattacharyya A."/>
            <person name="Stukenbrock E.H."/>
        </authorList>
    </citation>
    <scope>NUCLEOTIDE SEQUENCE [LARGE SCALE GENOMIC DNA]</scope>
    <source>
        <strain evidence="1 2">Zb18110</strain>
    </source>
</reference>
<dbReference type="Proteomes" id="UP000033647">
    <property type="component" value="Unassembled WGS sequence"/>
</dbReference>
<dbReference type="PANTHER" id="PTHR12652">
    <property type="entry name" value="PEROXISOMAL BIOGENESIS FACTOR 11"/>
    <property type="match status" value="1"/>
</dbReference>
<dbReference type="AlphaFoldDB" id="A0A0F4GIK6"/>
<organism evidence="1 2">
    <name type="scientific">Zymoseptoria brevis</name>
    <dbReference type="NCBI Taxonomy" id="1047168"/>
    <lineage>
        <taxon>Eukaryota</taxon>
        <taxon>Fungi</taxon>
        <taxon>Dikarya</taxon>
        <taxon>Ascomycota</taxon>
        <taxon>Pezizomycotina</taxon>
        <taxon>Dothideomycetes</taxon>
        <taxon>Dothideomycetidae</taxon>
        <taxon>Mycosphaerellales</taxon>
        <taxon>Mycosphaerellaceae</taxon>
        <taxon>Zymoseptoria</taxon>
    </lineage>
</organism>
<keyword evidence="2" id="KW-1185">Reference proteome</keyword>
<proteinExistence type="predicted"/>
<evidence type="ECO:0000313" key="1">
    <source>
        <dbReference type="EMBL" id="KJX97216.1"/>
    </source>
</evidence>
<sequence length="286" mass="31948">MPPSSLSRLLRLNPLSPSHLDHLHRLLHTPSGLSSTLLTLQYTLALLHVQLTRLLTARYQSLAESIASKASATLAPGEVVSLTIEPPHLALTDACFSVRSAGEVVDDWRTASRVLTGGLGRWAAGRDLWRDGKRDPALKGLAWVQVVCGTGYWVLESAAFGVKKGVIRGERWKRREAGLWKWSCRFWLGEVVVEFLRLARVRSLRWEEEFGAEQAEGEKELQVKSVELEKKWWRELYAYLGWLPGALHWSFDVGEDGEGLFGEGMLAVSGLVPGVIALQDNWRKTA</sequence>
<protein>
    <submittedName>
        <fullName evidence="1">Uncharacterized protein</fullName>
    </submittedName>
</protein>